<feature type="transmembrane region" description="Helical" evidence="10">
    <location>
        <begin position="133"/>
        <end position="155"/>
    </location>
</feature>
<evidence type="ECO:0000256" key="5">
    <source>
        <dbReference type="ARBA" id="ARBA00022725"/>
    </source>
</evidence>
<organism evidence="11 12">
    <name type="scientific">Polyplax serrata</name>
    <name type="common">Common mouse louse</name>
    <dbReference type="NCBI Taxonomy" id="468196"/>
    <lineage>
        <taxon>Eukaryota</taxon>
        <taxon>Metazoa</taxon>
        <taxon>Ecdysozoa</taxon>
        <taxon>Arthropoda</taxon>
        <taxon>Hexapoda</taxon>
        <taxon>Insecta</taxon>
        <taxon>Pterygota</taxon>
        <taxon>Neoptera</taxon>
        <taxon>Paraneoptera</taxon>
        <taxon>Psocodea</taxon>
        <taxon>Troctomorpha</taxon>
        <taxon>Phthiraptera</taxon>
        <taxon>Anoplura</taxon>
        <taxon>Polyplacidae</taxon>
        <taxon>Polyplax</taxon>
    </lineage>
</organism>
<reference evidence="11 12" key="1">
    <citation type="submission" date="2023-09" db="EMBL/GenBank/DDBJ databases">
        <title>Genomes of two closely related lineages of the louse Polyplax serrata with different host specificities.</title>
        <authorList>
            <person name="Martinu J."/>
            <person name="Tarabai H."/>
            <person name="Stefka J."/>
            <person name="Hypsa V."/>
        </authorList>
    </citation>
    <scope>NUCLEOTIDE SEQUENCE [LARGE SCALE GENOMIC DNA]</scope>
    <source>
        <strain evidence="11">98ZLc_SE</strain>
    </source>
</reference>
<comment type="similarity">
    <text evidence="10">Belongs to the insect chemoreceptor superfamily. Heteromeric odorant receptor channel (TC 1.A.69) family.</text>
</comment>
<gene>
    <name evidence="11" type="ORF">RUM44_012633</name>
</gene>
<evidence type="ECO:0000256" key="7">
    <source>
        <dbReference type="ARBA" id="ARBA00023136"/>
    </source>
</evidence>
<dbReference type="EMBL" id="JAWJWF010000001">
    <property type="protein sequence ID" value="KAK6640935.1"/>
    <property type="molecule type" value="Genomic_DNA"/>
</dbReference>
<feature type="transmembrane region" description="Helical" evidence="10">
    <location>
        <begin position="386"/>
        <end position="403"/>
    </location>
</feature>
<dbReference type="PANTHER" id="PTHR21137:SF35">
    <property type="entry name" value="ODORANT RECEPTOR 19A-RELATED"/>
    <property type="match status" value="1"/>
</dbReference>
<protein>
    <recommendedName>
        <fullName evidence="10">Odorant receptor</fullName>
    </recommendedName>
</protein>
<evidence type="ECO:0000313" key="12">
    <source>
        <dbReference type="Proteomes" id="UP001359485"/>
    </source>
</evidence>
<feature type="transmembrane region" description="Helical" evidence="10">
    <location>
        <begin position="38"/>
        <end position="62"/>
    </location>
</feature>
<dbReference type="Pfam" id="PF02949">
    <property type="entry name" value="7tm_6"/>
    <property type="match status" value="2"/>
</dbReference>
<comment type="caution">
    <text evidence="10">Lacks conserved residue(s) required for the propagation of feature annotation.</text>
</comment>
<keyword evidence="2" id="KW-1003">Cell membrane</keyword>
<feature type="transmembrane region" description="Helical" evidence="10">
    <location>
        <begin position="74"/>
        <end position="92"/>
    </location>
</feature>
<evidence type="ECO:0000256" key="3">
    <source>
        <dbReference type="ARBA" id="ARBA00022606"/>
    </source>
</evidence>
<evidence type="ECO:0000256" key="10">
    <source>
        <dbReference type="RuleBase" id="RU351113"/>
    </source>
</evidence>
<keyword evidence="5 10" id="KW-0552">Olfaction</keyword>
<proteinExistence type="inferred from homology"/>
<keyword evidence="8 10" id="KW-0675">Receptor</keyword>
<evidence type="ECO:0000256" key="9">
    <source>
        <dbReference type="ARBA" id="ARBA00023224"/>
    </source>
</evidence>
<evidence type="ECO:0000256" key="8">
    <source>
        <dbReference type="ARBA" id="ARBA00023170"/>
    </source>
</evidence>
<dbReference type="PANTHER" id="PTHR21137">
    <property type="entry name" value="ODORANT RECEPTOR"/>
    <property type="match status" value="1"/>
</dbReference>
<keyword evidence="9 10" id="KW-0807">Transducer</keyword>
<dbReference type="Proteomes" id="UP001359485">
    <property type="component" value="Unassembled WGS sequence"/>
</dbReference>
<evidence type="ECO:0000256" key="4">
    <source>
        <dbReference type="ARBA" id="ARBA00022692"/>
    </source>
</evidence>
<name>A0ABR1BBW8_POLSC</name>
<evidence type="ECO:0000313" key="11">
    <source>
        <dbReference type="EMBL" id="KAK6640935.1"/>
    </source>
</evidence>
<feature type="transmembrane region" description="Helical" evidence="10">
    <location>
        <begin position="317"/>
        <end position="337"/>
    </location>
</feature>
<feature type="transmembrane region" description="Helical" evidence="10">
    <location>
        <begin position="175"/>
        <end position="195"/>
    </location>
</feature>
<keyword evidence="7 10" id="KW-0472">Membrane</keyword>
<comment type="caution">
    <text evidence="11">The sequence shown here is derived from an EMBL/GenBank/DDBJ whole genome shotgun (WGS) entry which is preliminary data.</text>
</comment>
<accession>A0ABR1BBW8</accession>
<keyword evidence="6 10" id="KW-1133">Transmembrane helix</keyword>
<evidence type="ECO:0000256" key="2">
    <source>
        <dbReference type="ARBA" id="ARBA00022475"/>
    </source>
</evidence>
<dbReference type="InterPro" id="IPR004117">
    <property type="entry name" value="7tm6_olfct_rcpt"/>
</dbReference>
<keyword evidence="3 10" id="KW-0716">Sensory transduction</keyword>
<evidence type="ECO:0000256" key="6">
    <source>
        <dbReference type="ARBA" id="ARBA00022989"/>
    </source>
</evidence>
<keyword evidence="4 10" id="KW-0812">Transmembrane</keyword>
<sequence length="409" mass="47796">MKKEDDTPVDVYSSHLNILRMMGLWRYSGKDSFKQRLYLTYTCSVVMCTMIVLCLAMARLYIARNDVEEVSFNLSTNVLTGGIIVKCFFMVYSSKTVEKLFRWLHEDSLQNSDPEEVEAYENFKKSFLMLKKAVYFLSGLSLMVWLCFSFVTIIWEPRKLPFSLWAPVNLESDTNFYVLLVSEVAVGLYVAVLSANTELTMFSIFFQTISQYRVLGLRFVQIKNFHDSLKNGKSNFRRAQEVNSKIKFLLEKCVRKHWTLQEYVPTSSCDSVPESQSSKRVGFFPGTLHTTDTVDYTVVYLKQSNTKITMKWYCQTIYSMIIISDVFTVCYLATLLLEQEDRVFNAVCDLPWYEMNYDIRKRLITIMIGLQKKQVLTICKILKIDLTIFTWFVKVVTSWLTLLRQMIRS</sequence>
<comment type="subcellular location">
    <subcellularLocation>
        <location evidence="1 10">Cell membrane</location>
        <topology evidence="1 10">Multi-pass membrane protein</topology>
    </subcellularLocation>
</comment>
<keyword evidence="12" id="KW-1185">Reference proteome</keyword>
<evidence type="ECO:0000256" key="1">
    <source>
        <dbReference type="ARBA" id="ARBA00004651"/>
    </source>
</evidence>